<dbReference type="InterPro" id="IPR002146">
    <property type="entry name" value="ATP_synth_b/b'su_bac/chlpt"/>
</dbReference>
<evidence type="ECO:0000313" key="16">
    <source>
        <dbReference type="EMBL" id="AGL03818.1"/>
    </source>
</evidence>
<accession>R4KKT4</accession>
<keyword evidence="5 13" id="KW-0812">Transmembrane</keyword>
<proteinExistence type="inferred from homology"/>
<keyword evidence="7 13" id="KW-1133">Transmembrane helix</keyword>
<protein>
    <recommendedName>
        <fullName evidence="13">ATP synthase subunit b</fullName>
    </recommendedName>
    <alternativeName>
        <fullName evidence="13">ATP synthase F(0) sector subunit b</fullName>
    </alternativeName>
    <alternativeName>
        <fullName evidence="13">ATPase subunit I</fullName>
    </alternativeName>
    <alternativeName>
        <fullName evidence="13">F-type ATPase subunit b</fullName>
        <shortName evidence="13">F-ATPase subunit b</shortName>
    </alternativeName>
</protein>
<keyword evidence="2 13" id="KW-0813">Transport</keyword>
<dbReference type="KEGG" id="dgi:Desgi_4591"/>
<dbReference type="EMBL" id="CP003273">
    <property type="protein sequence ID" value="AGL03818.1"/>
    <property type="molecule type" value="Genomic_DNA"/>
</dbReference>
<dbReference type="HAMAP" id="MF_01398">
    <property type="entry name" value="ATP_synth_b_bprime"/>
    <property type="match status" value="1"/>
</dbReference>
<evidence type="ECO:0000256" key="7">
    <source>
        <dbReference type="ARBA" id="ARBA00022989"/>
    </source>
</evidence>
<dbReference type="GO" id="GO:0005886">
    <property type="term" value="C:plasma membrane"/>
    <property type="evidence" value="ECO:0007669"/>
    <property type="project" value="UniProtKB-SubCell"/>
</dbReference>
<gene>
    <name evidence="13" type="primary">atpF</name>
    <name evidence="16" type="ORF">Desgi_4591</name>
</gene>
<evidence type="ECO:0000256" key="14">
    <source>
        <dbReference type="RuleBase" id="RU003848"/>
    </source>
</evidence>
<dbReference type="NCBIfam" id="TIGR01144">
    <property type="entry name" value="ATP_synt_b"/>
    <property type="match status" value="1"/>
</dbReference>
<keyword evidence="8 13" id="KW-0406">Ion transport</keyword>
<dbReference type="OrthoDB" id="282095at2"/>
<dbReference type="SUPFAM" id="SSF81573">
    <property type="entry name" value="F1F0 ATP synthase subunit B, membrane domain"/>
    <property type="match status" value="1"/>
</dbReference>
<keyword evidence="9 13" id="KW-0472">Membrane</keyword>
<comment type="function">
    <text evidence="11 13">F(1)F(0) ATP synthase produces ATP from ADP in the presence of a proton or sodium gradient. F-type ATPases consist of two structural domains, F(1) containing the extramembraneous catalytic core and F(0) containing the membrane proton channel, linked together by a central stalk and a peripheral stalk. During catalysis, ATP synthesis in the catalytic domain of F(1) is coupled via a rotary mechanism of the central stalk subunits to proton translocation.</text>
</comment>
<sequence length="168" mass="18929">MDAIVQVLNINNTLVAQVFNFIMLLIFLRVVVYPHIVKMLEDRQNFIANNVAAAEEERKQAELLHKQYLDELQKAKNEAQSIVQKASKAAEEQAHEIIEAAKAESNRIKESALQDINREKEKAVAELRDQVATLSILVASKVVSEKITADMQRGMIDEFIKEAGDLPC</sequence>
<dbReference type="Pfam" id="PF00430">
    <property type="entry name" value="ATP-synt_B"/>
    <property type="match status" value="1"/>
</dbReference>
<evidence type="ECO:0000256" key="4">
    <source>
        <dbReference type="ARBA" id="ARBA00022547"/>
    </source>
</evidence>
<dbReference type="Gene3D" id="6.10.250.1580">
    <property type="match status" value="1"/>
</dbReference>
<dbReference type="HOGENOM" id="CLU_079215_4_2_9"/>
<evidence type="ECO:0000256" key="9">
    <source>
        <dbReference type="ARBA" id="ARBA00023136"/>
    </source>
</evidence>
<reference evidence="16 17" key="1">
    <citation type="submission" date="2012-01" db="EMBL/GenBank/DDBJ databases">
        <title>Complete sequence of Desulfotomaculum gibsoniae DSM 7213.</title>
        <authorList>
            <consortium name="US DOE Joint Genome Institute"/>
            <person name="Lucas S."/>
            <person name="Han J."/>
            <person name="Lapidus A."/>
            <person name="Cheng J.-F."/>
            <person name="Goodwin L."/>
            <person name="Pitluck S."/>
            <person name="Peters L."/>
            <person name="Ovchinnikova G."/>
            <person name="Teshima H."/>
            <person name="Detter J.C."/>
            <person name="Han C."/>
            <person name="Tapia R."/>
            <person name="Land M."/>
            <person name="Hauser L."/>
            <person name="Kyrpides N."/>
            <person name="Ivanova N."/>
            <person name="Pagani I."/>
            <person name="Parshina S."/>
            <person name="Plugge C."/>
            <person name="Muyzer G."/>
            <person name="Kuever J."/>
            <person name="Ivanova A."/>
            <person name="Nazina T."/>
            <person name="Klenk H.-P."/>
            <person name="Brambilla E."/>
            <person name="Spring S."/>
            <person name="Stams A.F."/>
            <person name="Woyke T."/>
        </authorList>
    </citation>
    <scope>NUCLEOTIDE SEQUENCE [LARGE SCALE GENOMIC DNA]</scope>
    <source>
        <strain evidence="16 17">DSM 7213</strain>
    </source>
</reference>
<dbReference type="eggNOG" id="COG0711">
    <property type="taxonomic scope" value="Bacteria"/>
</dbReference>
<comment type="subcellular location">
    <subcellularLocation>
        <location evidence="13">Cell membrane</location>
        <topology evidence="13">Single-pass membrane protein</topology>
    </subcellularLocation>
    <subcellularLocation>
        <location evidence="12">Endomembrane system</location>
        <topology evidence="12">Single-pass membrane protein</topology>
    </subcellularLocation>
</comment>
<evidence type="ECO:0000256" key="12">
    <source>
        <dbReference type="ARBA" id="ARBA00037847"/>
    </source>
</evidence>
<evidence type="ECO:0000256" key="6">
    <source>
        <dbReference type="ARBA" id="ARBA00022781"/>
    </source>
</evidence>
<dbReference type="InterPro" id="IPR028987">
    <property type="entry name" value="ATP_synth_B-like_membr_sf"/>
</dbReference>
<evidence type="ECO:0000256" key="8">
    <source>
        <dbReference type="ARBA" id="ARBA00023065"/>
    </source>
</evidence>
<comment type="similarity">
    <text evidence="1 13 14">Belongs to the ATPase B chain family.</text>
</comment>
<dbReference type="CDD" id="cd06503">
    <property type="entry name" value="ATP-synt_Fo_b"/>
    <property type="match status" value="1"/>
</dbReference>
<keyword evidence="6 13" id="KW-0375">Hydrogen ion transport</keyword>
<comment type="function">
    <text evidence="13">Component of the F(0) channel, it forms part of the peripheral stalk, linking F(1) to F(0).</text>
</comment>
<dbReference type="GO" id="GO:0046961">
    <property type="term" value="F:proton-transporting ATPase activity, rotational mechanism"/>
    <property type="evidence" value="ECO:0007669"/>
    <property type="project" value="TreeGrafter"/>
</dbReference>
<dbReference type="GO" id="GO:0012505">
    <property type="term" value="C:endomembrane system"/>
    <property type="evidence" value="ECO:0007669"/>
    <property type="project" value="UniProtKB-SubCell"/>
</dbReference>
<evidence type="ECO:0000256" key="2">
    <source>
        <dbReference type="ARBA" id="ARBA00022448"/>
    </source>
</evidence>
<comment type="subunit">
    <text evidence="13">F-type ATPases have 2 components, F(1) - the catalytic core - and F(0) - the membrane proton channel. F(1) has five subunits: alpha(3), beta(3), gamma(1), delta(1), epsilon(1). F(0) has three main subunits: a(1), b(2) and c(10-14). The alpha and beta chains form an alternating ring which encloses part of the gamma chain. F(1) is attached to F(0) by a central stalk formed by the gamma and epsilon chains, while a peripheral stalk is formed by the delta and b chains.</text>
</comment>
<evidence type="ECO:0000256" key="10">
    <source>
        <dbReference type="ARBA" id="ARBA00023310"/>
    </source>
</evidence>
<feature type="transmembrane region" description="Helical" evidence="13">
    <location>
        <begin position="14"/>
        <end position="33"/>
    </location>
</feature>
<organism evidence="16 17">
    <name type="scientific">Desulfoscipio gibsoniae DSM 7213</name>
    <dbReference type="NCBI Taxonomy" id="767817"/>
    <lineage>
        <taxon>Bacteria</taxon>
        <taxon>Bacillati</taxon>
        <taxon>Bacillota</taxon>
        <taxon>Clostridia</taxon>
        <taxon>Eubacteriales</taxon>
        <taxon>Desulfallaceae</taxon>
        <taxon>Desulfoscipio</taxon>
    </lineage>
</organism>
<evidence type="ECO:0000313" key="17">
    <source>
        <dbReference type="Proteomes" id="UP000013520"/>
    </source>
</evidence>
<dbReference type="RefSeq" id="WP_006522338.1">
    <property type="nucleotide sequence ID" value="NC_021184.1"/>
</dbReference>
<keyword evidence="17" id="KW-1185">Reference proteome</keyword>
<dbReference type="STRING" id="767817.Desgi_4591"/>
<evidence type="ECO:0000256" key="1">
    <source>
        <dbReference type="ARBA" id="ARBA00005513"/>
    </source>
</evidence>
<dbReference type="InterPro" id="IPR050059">
    <property type="entry name" value="ATP_synthase_B_chain"/>
</dbReference>
<dbReference type="InterPro" id="IPR005864">
    <property type="entry name" value="ATP_synth_F0_bsu_bac"/>
</dbReference>
<keyword evidence="3 13" id="KW-1003">Cell membrane</keyword>
<keyword evidence="15" id="KW-0175">Coiled coil</keyword>
<evidence type="ECO:0000256" key="11">
    <source>
        <dbReference type="ARBA" id="ARBA00025198"/>
    </source>
</evidence>
<evidence type="ECO:0000256" key="13">
    <source>
        <dbReference type="HAMAP-Rule" id="MF_01398"/>
    </source>
</evidence>
<dbReference type="GO" id="GO:0045259">
    <property type="term" value="C:proton-transporting ATP synthase complex"/>
    <property type="evidence" value="ECO:0007669"/>
    <property type="project" value="UniProtKB-KW"/>
</dbReference>
<dbReference type="AlphaFoldDB" id="R4KKT4"/>
<dbReference type="PANTHER" id="PTHR33445">
    <property type="entry name" value="ATP SYNTHASE SUBUNIT B', CHLOROPLASTIC"/>
    <property type="match status" value="1"/>
</dbReference>
<feature type="coiled-coil region" evidence="15">
    <location>
        <begin position="37"/>
        <end position="137"/>
    </location>
</feature>
<keyword evidence="10 13" id="KW-0066">ATP synthesis</keyword>
<dbReference type="GO" id="GO:0046933">
    <property type="term" value="F:proton-transporting ATP synthase activity, rotational mechanism"/>
    <property type="evidence" value="ECO:0007669"/>
    <property type="project" value="UniProtKB-UniRule"/>
</dbReference>
<evidence type="ECO:0000256" key="3">
    <source>
        <dbReference type="ARBA" id="ARBA00022475"/>
    </source>
</evidence>
<evidence type="ECO:0000256" key="5">
    <source>
        <dbReference type="ARBA" id="ARBA00022692"/>
    </source>
</evidence>
<dbReference type="Proteomes" id="UP000013520">
    <property type="component" value="Chromosome"/>
</dbReference>
<keyword evidence="4 13" id="KW-0138">CF(0)</keyword>
<name>R4KKT4_9FIRM</name>
<evidence type="ECO:0000256" key="15">
    <source>
        <dbReference type="SAM" id="Coils"/>
    </source>
</evidence>
<dbReference type="PANTHER" id="PTHR33445:SF1">
    <property type="entry name" value="ATP SYNTHASE SUBUNIT B"/>
    <property type="match status" value="1"/>
</dbReference>